<evidence type="ECO:0000313" key="4">
    <source>
        <dbReference type="Proteomes" id="UP001562065"/>
    </source>
</evidence>
<dbReference type="Gene3D" id="3.40.50.2000">
    <property type="entry name" value="Glycogen Phosphorylase B"/>
    <property type="match status" value="2"/>
</dbReference>
<dbReference type="Proteomes" id="UP001562065">
    <property type="component" value="Unassembled WGS sequence"/>
</dbReference>
<keyword evidence="1" id="KW-1133">Transmembrane helix</keyword>
<protein>
    <submittedName>
        <fullName evidence="3">Glycosyltransferase</fullName>
        <ecNumber evidence="3">2.4.-.-</ecNumber>
    </submittedName>
</protein>
<accession>A0ABV4AFN4</accession>
<comment type="caution">
    <text evidence="3">The sequence shown here is derived from an EMBL/GenBank/DDBJ whole genome shotgun (WGS) entry which is preliminary data.</text>
</comment>
<keyword evidence="1" id="KW-0472">Membrane</keyword>
<reference evidence="3 4" key="1">
    <citation type="submission" date="2024-07" db="EMBL/GenBank/DDBJ databases">
        <authorList>
            <person name="Ren Q."/>
        </authorList>
    </citation>
    <scope>NUCLEOTIDE SEQUENCE [LARGE SCALE GENOMIC DNA]</scope>
    <source>
        <strain evidence="3 4">REN37</strain>
    </source>
</reference>
<proteinExistence type="predicted"/>
<keyword evidence="1" id="KW-0812">Transmembrane</keyword>
<dbReference type="InterPro" id="IPR001296">
    <property type="entry name" value="Glyco_trans_1"/>
</dbReference>
<feature type="transmembrane region" description="Helical" evidence="1">
    <location>
        <begin position="96"/>
        <end position="117"/>
    </location>
</feature>
<gene>
    <name evidence="3" type="ORF">AB5I84_05740</name>
</gene>
<evidence type="ECO:0000313" key="3">
    <source>
        <dbReference type="EMBL" id="MEY1661649.1"/>
    </source>
</evidence>
<keyword evidence="3" id="KW-0808">Transferase</keyword>
<evidence type="ECO:0000256" key="1">
    <source>
        <dbReference type="SAM" id="Phobius"/>
    </source>
</evidence>
<dbReference type="PANTHER" id="PTHR45947">
    <property type="entry name" value="SULFOQUINOVOSYL TRANSFERASE SQD2"/>
    <property type="match status" value="1"/>
</dbReference>
<dbReference type="GO" id="GO:0016757">
    <property type="term" value="F:glycosyltransferase activity"/>
    <property type="evidence" value="ECO:0007669"/>
    <property type="project" value="UniProtKB-KW"/>
</dbReference>
<organism evidence="3 4">
    <name type="scientific">Isoalcanivorax beigongshangi</name>
    <dbReference type="NCBI Taxonomy" id="3238810"/>
    <lineage>
        <taxon>Bacteria</taxon>
        <taxon>Pseudomonadati</taxon>
        <taxon>Pseudomonadota</taxon>
        <taxon>Gammaproteobacteria</taxon>
        <taxon>Oceanospirillales</taxon>
        <taxon>Alcanivoracaceae</taxon>
        <taxon>Isoalcanivorax</taxon>
    </lineage>
</organism>
<name>A0ABV4AFN4_9GAMM</name>
<dbReference type="InterPro" id="IPR050194">
    <property type="entry name" value="Glycosyltransferase_grp1"/>
</dbReference>
<dbReference type="EMBL" id="JBGCUO010000001">
    <property type="protein sequence ID" value="MEY1661649.1"/>
    <property type="molecule type" value="Genomic_DNA"/>
</dbReference>
<sequence length="385" mass="43868">MKANSKMKVVVVTSYPLIEPVVANRMIPFLNGFLEDGREVHYLCPSSDGKPVSFPHSVRVHEVALSLEKPAGFFGRALKEMKDAFKLLKTARKVDASVYLVTAPSMFLIFLSPLLLLKYKVVLDIRDLSWEYLSDQKVSQRFAKYLFRIIFERALGFFEVVSVTNDTEYKYVSRKMRQRRDVIQVSNGVSQLQFERLSKVEPSQNESMVVSYIGNVGLAQDLSTLVKVAALRPKIKFKIIGAGNDLHRVQELSKRLQLVNVEFVGRVPWEEVIYYYNQSDVLYAQLAPCFSGAMPSKLYEYLATGKHIIYGGGDQAQRILMEFSNYQLVEPCDPYKLVGALDAANKMKVASFISMKDREKVADKYIRENQVIKLRDALRAMEANL</sequence>
<dbReference type="RefSeq" id="WP_369454899.1">
    <property type="nucleotide sequence ID" value="NZ_JBGCUO010000001.1"/>
</dbReference>
<evidence type="ECO:0000259" key="2">
    <source>
        <dbReference type="Pfam" id="PF00534"/>
    </source>
</evidence>
<dbReference type="SUPFAM" id="SSF53756">
    <property type="entry name" value="UDP-Glycosyltransferase/glycogen phosphorylase"/>
    <property type="match status" value="1"/>
</dbReference>
<keyword evidence="4" id="KW-1185">Reference proteome</keyword>
<dbReference type="EC" id="2.4.-.-" evidence="3"/>
<feature type="domain" description="Glycosyl transferase family 1" evidence="2">
    <location>
        <begin position="195"/>
        <end position="344"/>
    </location>
</feature>
<keyword evidence="3" id="KW-0328">Glycosyltransferase</keyword>
<dbReference type="Pfam" id="PF00534">
    <property type="entry name" value="Glycos_transf_1"/>
    <property type="match status" value="1"/>
</dbReference>
<dbReference type="PANTHER" id="PTHR45947:SF3">
    <property type="entry name" value="SULFOQUINOVOSYL TRANSFERASE SQD2"/>
    <property type="match status" value="1"/>
</dbReference>